<keyword evidence="4" id="KW-1133">Transmembrane helix</keyword>
<dbReference type="SUPFAM" id="SSF117892">
    <property type="entry name" value="Band 7/SPFH domain"/>
    <property type="match status" value="1"/>
</dbReference>
<keyword evidence="7" id="KW-1185">Reference proteome</keyword>
<dbReference type="GO" id="GO:0008233">
    <property type="term" value="F:peptidase activity"/>
    <property type="evidence" value="ECO:0007669"/>
    <property type="project" value="UniProtKB-KW"/>
</dbReference>
<dbReference type="GO" id="GO:0007005">
    <property type="term" value="P:mitochondrion organization"/>
    <property type="evidence" value="ECO:0007669"/>
    <property type="project" value="TreeGrafter"/>
</dbReference>
<name>A0A1I2HJF7_9BACT</name>
<dbReference type="OrthoDB" id="9792660at2"/>
<dbReference type="Pfam" id="PF01145">
    <property type="entry name" value="Band_7"/>
    <property type="match status" value="1"/>
</dbReference>
<dbReference type="InterPro" id="IPR000163">
    <property type="entry name" value="Prohibitin"/>
</dbReference>
<evidence type="ECO:0000313" key="7">
    <source>
        <dbReference type="Proteomes" id="UP000199400"/>
    </source>
</evidence>
<feature type="compositionally biased region" description="Low complexity" evidence="3">
    <location>
        <begin position="304"/>
        <end position="343"/>
    </location>
</feature>
<keyword evidence="4" id="KW-0812">Transmembrane</keyword>
<feature type="domain" description="Band 7" evidence="5">
    <location>
        <begin position="48"/>
        <end position="219"/>
    </location>
</feature>
<dbReference type="GO" id="GO:0006508">
    <property type="term" value="P:proteolysis"/>
    <property type="evidence" value="ECO:0007669"/>
    <property type="project" value="UniProtKB-KW"/>
</dbReference>
<dbReference type="Proteomes" id="UP000199400">
    <property type="component" value="Unassembled WGS sequence"/>
</dbReference>
<gene>
    <name evidence="6" type="ORF">SAMN02745121_08010</name>
</gene>
<dbReference type="CDD" id="cd03401">
    <property type="entry name" value="SPFH_prohibitin"/>
    <property type="match status" value="1"/>
</dbReference>
<evidence type="ECO:0000256" key="2">
    <source>
        <dbReference type="ARBA" id="ARBA00023136"/>
    </source>
</evidence>
<comment type="subcellular location">
    <subcellularLocation>
        <location evidence="1">Membrane</location>
        <topology evidence="1">Single-pass membrane protein</topology>
    </subcellularLocation>
</comment>
<accession>A0A1I2HJF7</accession>
<evidence type="ECO:0000313" key="6">
    <source>
        <dbReference type="EMBL" id="SFF29849.1"/>
    </source>
</evidence>
<proteinExistence type="predicted"/>
<keyword evidence="2 4" id="KW-0472">Membrane</keyword>
<dbReference type="InterPro" id="IPR036013">
    <property type="entry name" value="Band_7/SPFH_dom_sf"/>
</dbReference>
<keyword evidence="6" id="KW-0645">Protease</keyword>
<reference evidence="7" key="1">
    <citation type="submission" date="2016-10" db="EMBL/GenBank/DDBJ databases">
        <authorList>
            <person name="Varghese N."/>
            <person name="Submissions S."/>
        </authorList>
    </citation>
    <scope>NUCLEOTIDE SEQUENCE [LARGE SCALE GENOMIC DNA]</scope>
    <source>
        <strain evidence="7">ATCC 25963</strain>
    </source>
</reference>
<sequence length="343" mass="37973">MASTRETKEVDDRSPLREWSEKTLRQVEYLTYTALVVVLLLLGFLWPRMFITIPTGSQGVMYRYFAGGTVTDRVWGEGLHIIPPWDHLTLYEVRLQQKTLHFDVLSDEGLNLQVAVSVKFRPNSDILGHLHRDIGPDYFERVIQPDIQAHVRRAFGDRPAYKIYSSANDLMLELRRISALGRDELGDDEEGKPYVQIQELELVDLELPEVVLTAIAERYRQEQLMLEYRHRLEREEAEAQRKRTEASGIRDYNTIIGELSPDVLRWRDLEATSELAKSSNSKVLVLGGGAGSSSSLLFNVGGDSTTASPPASASTASASTASASTASASTAPASAAPASPAAP</sequence>
<dbReference type="RefSeq" id="WP_096331945.1">
    <property type="nucleotide sequence ID" value="NZ_FOMX01000043.1"/>
</dbReference>
<dbReference type="SMART" id="SM00244">
    <property type="entry name" value="PHB"/>
    <property type="match status" value="1"/>
</dbReference>
<dbReference type="InterPro" id="IPR001107">
    <property type="entry name" value="Band_7"/>
</dbReference>
<evidence type="ECO:0000256" key="3">
    <source>
        <dbReference type="SAM" id="MobiDB-lite"/>
    </source>
</evidence>
<evidence type="ECO:0000256" key="4">
    <source>
        <dbReference type="SAM" id="Phobius"/>
    </source>
</evidence>
<evidence type="ECO:0000256" key="1">
    <source>
        <dbReference type="ARBA" id="ARBA00004167"/>
    </source>
</evidence>
<protein>
    <submittedName>
        <fullName evidence="6">Regulator of protease activity HflC, stomatin/prohibitin superfamily</fullName>
    </submittedName>
</protein>
<feature type="region of interest" description="Disordered" evidence="3">
    <location>
        <begin position="301"/>
        <end position="343"/>
    </location>
</feature>
<evidence type="ECO:0000259" key="5">
    <source>
        <dbReference type="SMART" id="SM00244"/>
    </source>
</evidence>
<keyword evidence="6" id="KW-0378">Hydrolase</keyword>
<feature type="transmembrane region" description="Helical" evidence="4">
    <location>
        <begin position="29"/>
        <end position="46"/>
    </location>
</feature>
<dbReference type="STRING" id="54.SAMN02745121_08010"/>
<dbReference type="GO" id="GO:0016020">
    <property type="term" value="C:membrane"/>
    <property type="evidence" value="ECO:0007669"/>
    <property type="project" value="UniProtKB-SubCell"/>
</dbReference>
<dbReference type="PANTHER" id="PTHR23222">
    <property type="entry name" value="PROHIBITIN"/>
    <property type="match status" value="1"/>
</dbReference>
<dbReference type="PANTHER" id="PTHR23222:SF1">
    <property type="entry name" value="PROHIBITIN-2"/>
    <property type="match status" value="1"/>
</dbReference>
<dbReference type="AlphaFoldDB" id="A0A1I2HJF7"/>
<dbReference type="EMBL" id="FOMX01000043">
    <property type="protein sequence ID" value="SFF29849.1"/>
    <property type="molecule type" value="Genomic_DNA"/>
</dbReference>
<organism evidence="6 7">
    <name type="scientific">Nannocystis exedens</name>
    <dbReference type="NCBI Taxonomy" id="54"/>
    <lineage>
        <taxon>Bacteria</taxon>
        <taxon>Pseudomonadati</taxon>
        <taxon>Myxococcota</taxon>
        <taxon>Polyangia</taxon>
        <taxon>Nannocystales</taxon>
        <taxon>Nannocystaceae</taxon>
        <taxon>Nannocystis</taxon>
    </lineage>
</organism>